<sequence>MKLNIKPFIGQHCESTATGTLLNQLGVELSEPMLFGLGEGLGFIIWKMKSMNIPFIGGRIKPDLLTQNIVKNLGLRLDVKETSSKSKAWKSVKELLDKGKAVGLKLDCYHLEYFTNPIHFAGHYVAIIGYDDKNAFLVDTAQQGCEVSSSLKSLELARNEKGSMSSKNLFYVIEKDNKPIPIKKAVMTAIHNNAAIYLNPPINNLTYKGIYRASEEIIKWFDSSKTIEEDFGMTAMLMEKAGTGGALFRNLYRDFLKEAYTLTNNDNIKTAYVSFVKIAKNWSEVIVLLKKTSEIKERKYILKASEKMKEISVKEKEVMQLLANA</sequence>
<protein>
    <recommendedName>
        <fullName evidence="4">Butirosin biosynthesis protein H N-terminal domain-containing protein</fullName>
    </recommendedName>
</protein>
<organism evidence="3">
    <name type="scientific">Treponema denticola H-22</name>
    <dbReference type="NCBI Taxonomy" id="999432"/>
    <lineage>
        <taxon>Bacteria</taxon>
        <taxon>Pseudomonadati</taxon>
        <taxon>Spirochaetota</taxon>
        <taxon>Spirochaetia</taxon>
        <taxon>Spirochaetales</taxon>
        <taxon>Treponemataceae</taxon>
        <taxon>Treponema</taxon>
    </lineage>
</organism>
<evidence type="ECO:0000313" key="3">
    <source>
        <dbReference type="EMBL" id="EMB31534.1"/>
    </source>
</evidence>
<dbReference type="InterPro" id="IPR026935">
    <property type="entry name" value="BtrH_N"/>
</dbReference>
<dbReference type="PATRIC" id="fig|999432.5.peg.1986"/>
<dbReference type="Proteomes" id="UP000011705">
    <property type="component" value="Chromosome"/>
</dbReference>
<dbReference type="Pfam" id="PF14399">
    <property type="entry name" value="BtrH_N"/>
    <property type="match status" value="1"/>
</dbReference>
<dbReference type="EMBL" id="AGDV01000020">
    <property type="protein sequence ID" value="EMB31534.1"/>
    <property type="molecule type" value="Genomic_DNA"/>
</dbReference>
<evidence type="ECO:0000259" key="2">
    <source>
        <dbReference type="Pfam" id="PF16169"/>
    </source>
</evidence>
<dbReference type="HOGENOM" id="CLU_069568_0_0_12"/>
<evidence type="ECO:0000259" key="1">
    <source>
        <dbReference type="Pfam" id="PF14399"/>
    </source>
</evidence>
<reference evidence="3" key="1">
    <citation type="submission" date="2012-01" db="EMBL/GenBank/DDBJ databases">
        <title>The Genome Sequence of Treponema denticola H-22.</title>
        <authorList>
            <consortium name="The Broad Institute Genome Sequencing Platform"/>
            <person name="Earl A."/>
            <person name="Ward D."/>
            <person name="Feldgarden M."/>
            <person name="Gevers D."/>
            <person name="Blanton J.M."/>
            <person name="Fenno C.J."/>
            <person name="Baranova O.V."/>
            <person name="Mathney J."/>
            <person name="Dewhirst F.E."/>
            <person name="Izard J."/>
            <person name="Young S.K."/>
            <person name="Zeng Q."/>
            <person name="Gargeya S."/>
            <person name="Fitzgerald M."/>
            <person name="Haas B."/>
            <person name="Abouelleil A."/>
            <person name="Alvarado L."/>
            <person name="Arachchi H.M."/>
            <person name="Berlin A."/>
            <person name="Chapman S.B."/>
            <person name="Gearin G."/>
            <person name="Goldberg J."/>
            <person name="Griggs A."/>
            <person name="Gujja S."/>
            <person name="Hansen M."/>
            <person name="Heiman D."/>
            <person name="Howarth C."/>
            <person name="Larimer J."/>
            <person name="Lui A."/>
            <person name="MacDonald P.J.P."/>
            <person name="McCowen C."/>
            <person name="Montmayeur A."/>
            <person name="Murphy C."/>
            <person name="Neiman D."/>
            <person name="Pearson M."/>
            <person name="Priest M."/>
            <person name="Roberts A."/>
            <person name="Saif S."/>
            <person name="Shea T."/>
            <person name="Sisk P."/>
            <person name="Stolte C."/>
            <person name="Sykes S."/>
            <person name="Wortman J."/>
            <person name="Nusbaum C."/>
            <person name="Birren B."/>
        </authorList>
    </citation>
    <scope>NUCLEOTIDE SEQUENCE [LARGE SCALE GENOMIC DNA]</scope>
    <source>
        <strain evidence="3">H-22</strain>
    </source>
</reference>
<dbReference type="AlphaFoldDB" id="A0A0E2EFC0"/>
<proteinExistence type="predicted"/>
<gene>
    <name evidence="3" type="ORF">HMPREF9726_01914</name>
</gene>
<dbReference type="Pfam" id="PF16169">
    <property type="entry name" value="DUF4872"/>
    <property type="match status" value="1"/>
</dbReference>
<feature type="domain" description="Butirosin biosynthesis protein H N-terminal" evidence="1">
    <location>
        <begin position="12"/>
        <end position="140"/>
    </location>
</feature>
<feature type="domain" description="DUF4872" evidence="2">
    <location>
        <begin position="152"/>
        <end position="322"/>
    </location>
</feature>
<dbReference type="InterPro" id="IPR032369">
    <property type="entry name" value="DUF4872"/>
</dbReference>
<dbReference type="RefSeq" id="WP_002672604.1">
    <property type="nucleotide sequence ID" value="NZ_CM001795.1"/>
</dbReference>
<accession>A0A0E2EFC0</accession>
<name>A0A0E2EFC0_TREDN</name>
<evidence type="ECO:0008006" key="4">
    <source>
        <dbReference type="Google" id="ProtNLM"/>
    </source>
</evidence>
<comment type="caution">
    <text evidence="3">The sequence shown here is derived from an EMBL/GenBank/DDBJ whole genome shotgun (WGS) entry which is preliminary data.</text>
</comment>